<organism evidence="1 2">
    <name type="scientific">Thelephora ganbajun</name>
    <name type="common">Ganba fungus</name>
    <dbReference type="NCBI Taxonomy" id="370292"/>
    <lineage>
        <taxon>Eukaryota</taxon>
        <taxon>Fungi</taxon>
        <taxon>Dikarya</taxon>
        <taxon>Basidiomycota</taxon>
        <taxon>Agaricomycotina</taxon>
        <taxon>Agaricomycetes</taxon>
        <taxon>Thelephorales</taxon>
        <taxon>Thelephoraceae</taxon>
        <taxon>Thelephora</taxon>
    </lineage>
</organism>
<keyword evidence="2" id="KW-1185">Reference proteome</keyword>
<gene>
    <name evidence="1" type="ORF">BDM02DRAFT_3180260</name>
</gene>
<sequence length="546" mass="60037">MSDCRLWKLSHDLAERAEPWVGSTEVHSYPPTSPVNYNPTLFPPNVGYPGPTPTGAEPALLATAPAYPFSSGGQGLLVVPDEFSDNDFDLLKKWGNLSPWYSNPVGTFGVETGQGTPEGCTITGLHLLHRHGARYPTGGSSLTSPAAFAGRLHKTGGNWTTTEKLAFLNDWTFKLGEEVLTPFGRHQLLDLGVSTRLKYGHLLKNFTETNTLPVFRTESQNRMLASALNFAIGFFGYPFDGQYQQSILIESGGFNNSLAPYLTCPNSQHPKRGGRNAWFVTQWVNRYLQPALERINSLISGYEFAITDIYAMQNLCAYETVSLGYSSFCPLFTKEEWDGFDYSLDLVFWYTSGFGSPVGRAQGIGYVQELVARLTKIPIQTHNSTTNSTLDNNPITFPLDGRALYVDATHEVTVMNVLTALNLSTLAASGPLPYDHIPKERSFIVHEIAPFATNVQFQLLSCASTPGDQIRVIVNDAPVPLSPLKYCPEETKYGLCSVDGFVSSLKEIIQETDFAWGCHGDYNLPDGDAWQTVDGTPPPKPGNFSL</sequence>
<comment type="caution">
    <text evidence="1">The sequence shown here is derived from an EMBL/GenBank/DDBJ whole genome shotgun (WGS) entry which is preliminary data.</text>
</comment>
<proteinExistence type="predicted"/>
<reference evidence="1" key="1">
    <citation type="submission" date="2019-10" db="EMBL/GenBank/DDBJ databases">
        <authorList>
            <consortium name="DOE Joint Genome Institute"/>
            <person name="Kuo A."/>
            <person name="Miyauchi S."/>
            <person name="Kiss E."/>
            <person name="Drula E."/>
            <person name="Kohler A."/>
            <person name="Sanchez-Garcia M."/>
            <person name="Andreopoulos B."/>
            <person name="Barry K.W."/>
            <person name="Bonito G."/>
            <person name="Buee M."/>
            <person name="Carver A."/>
            <person name="Chen C."/>
            <person name="Cichocki N."/>
            <person name="Clum A."/>
            <person name="Culley D."/>
            <person name="Crous P.W."/>
            <person name="Fauchery L."/>
            <person name="Girlanda M."/>
            <person name="Hayes R."/>
            <person name="Keri Z."/>
            <person name="Labutti K."/>
            <person name="Lipzen A."/>
            <person name="Lombard V."/>
            <person name="Magnuson J."/>
            <person name="Maillard F."/>
            <person name="Morin E."/>
            <person name="Murat C."/>
            <person name="Nolan M."/>
            <person name="Ohm R."/>
            <person name="Pangilinan J."/>
            <person name="Pereira M."/>
            <person name="Perotto S."/>
            <person name="Peter M."/>
            <person name="Riley R."/>
            <person name="Sitrit Y."/>
            <person name="Stielow B."/>
            <person name="Szollosi G."/>
            <person name="Zifcakova L."/>
            <person name="Stursova M."/>
            <person name="Spatafora J.W."/>
            <person name="Tedersoo L."/>
            <person name="Vaario L.-M."/>
            <person name="Yamada A."/>
            <person name="Yan M."/>
            <person name="Wang P."/>
            <person name="Xu J."/>
            <person name="Bruns T."/>
            <person name="Baldrian P."/>
            <person name="Vilgalys R."/>
            <person name="Henrissat B."/>
            <person name="Grigoriev I.V."/>
            <person name="Hibbett D."/>
            <person name="Nagy L.G."/>
            <person name="Martin F.M."/>
        </authorList>
    </citation>
    <scope>NUCLEOTIDE SEQUENCE</scope>
    <source>
        <strain evidence="1">P2</strain>
    </source>
</reference>
<evidence type="ECO:0000313" key="2">
    <source>
        <dbReference type="Proteomes" id="UP000886501"/>
    </source>
</evidence>
<name>A0ACB6ZF85_THEGA</name>
<dbReference type="Proteomes" id="UP000886501">
    <property type="component" value="Unassembled WGS sequence"/>
</dbReference>
<reference evidence="1" key="2">
    <citation type="journal article" date="2020" name="Nat. Commun.">
        <title>Large-scale genome sequencing of mycorrhizal fungi provides insights into the early evolution of symbiotic traits.</title>
        <authorList>
            <person name="Miyauchi S."/>
            <person name="Kiss E."/>
            <person name="Kuo A."/>
            <person name="Drula E."/>
            <person name="Kohler A."/>
            <person name="Sanchez-Garcia M."/>
            <person name="Morin E."/>
            <person name="Andreopoulos B."/>
            <person name="Barry K.W."/>
            <person name="Bonito G."/>
            <person name="Buee M."/>
            <person name="Carver A."/>
            <person name="Chen C."/>
            <person name="Cichocki N."/>
            <person name="Clum A."/>
            <person name="Culley D."/>
            <person name="Crous P.W."/>
            <person name="Fauchery L."/>
            <person name="Girlanda M."/>
            <person name="Hayes R.D."/>
            <person name="Keri Z."/>
            <person name="LaButti K."/>
            <person name="Lipzen A."/>
            <person name="Lombard V."/>
            <person name="Magnuson J."/>
            <person name="Maillard F."/>
            <person name="Murat C."/>
            <person name="Nolan M."/>
            <person name="Ohm R.A."/>
            <person name="Pangilinan J."/>
            <person name="Pereira M.F."/>
            <person name="Perotto S."/>
            <person name="Peter M."/>
            <person name="Pfister S."/>
            <person name="Riley R."/>
            <person name="Sitrit Y."/>
            <person name="Stielow J.B."/>
            <person name="Szollosi G."/>
            <person name="Zifcakova L."/>
            <person name="Stursova M."/>
            <person name="Spatafora J.W."/>
            <person name="Tedersoo L."/>
            <person name="Vaario L.M."/>
            <person name="Yamada A."/>
            <person name="Yan M."/>
            <person name="Wang P."/>
            <person name="Xu J."/>
            <person name="Bruns T."/>
            <person name="Baldrian P."/>
            <person name="Vilgalys R."/>
            <person name="Dunand C."/>
            <person name="Henrissat B."/>
            <person name="Grigoriev I.V."/>
            <person name="Hibbett D."/>
            <person name="Nagy L.G."/>
            <person name="Martin F.M."/>
        </authorList>
    </citation>
    <scope>NUCLEOTIDE SEQUENCE</scope>
    <source>
        <strain evidence="1">P2</strain>
    </source>
</reference>
<accession>A0ACB6ZF85</accession>
<protein>
    <submittedName>
        <fullName evidence="1">Phytase</fullName>
    </submittedName>
</protein>
<dbReference type="EMBL" id="MU118017">
    <property type="protein sequence ID" value="KAF9648224.1"/>
    <property type="molecule type" value="Genomic_DNA"/>
</dbReference>
<evidence type="ECO:0000313" key="1">
    <source>
        <dbReference type="EMBL" id="KAF9648224.1"/>
    </source>
</evidence>